<accession>D7TUB9</accession>
<organism evidence="1 2">
    <name type="scientific">Vitis vinifera</name>
    <name type="common">Grape</name>
    <dbReference type="NCBI Taxonomy" id="29760"/>
    <lineage>
        <taxon>Eukaryota</taxon>
        <taxon>Viridiplantae</taxon>
        <taxon>Streptophyta</taxon>
        <taxon>Embryophyta</taxon>
        <taxon>Tracheophyta</taxon>
        <taxon>Spermatophyta</taxon>
        <taxon>Magnoliopsida</taxon>
        <taxon>eudicotyledons</taxon>
        <taxon>Gunneridae</taxon>
        <taxon>Pentapetalae</taxon>
        <taxon>rosids</taxon>
        <taxon>Vitales</taxon>
        <taxon>Vitaceae</taxon>
        <taxon>Viteae</taxon>
        <taxon>Vitis</taxon>
    </lineage>
</organism>
<dbReference type="HOGENOM" id="CLU_2854244_0_0_1"/>
<reference evidence="2" key="1">
    <citation type="journal article" date="2007" name="Nature">
        <title>The grapevine genome sequence suggests ancestral hexaploidization in major angiosperm phyla.</title>
        <authorList>
            <consortium name="The French-Italian Public Consortium for Grapevine Genome Characterization."/>
            <person name="Jaillon O."/>
            <person name="Aury J.-M."/>
            <person name="Noel B."/>
            <person name="Policriti A."/>
            <person name="Clepet C."/>
            <person name="Casagrande A."/>
            <person name="Choisne N."/>
            <person name="Aubourg S."/>
            <person name="Vitulo N."/>
            <person name="Jubin C."/>
            <person name="Vezzi A."/>
            <person name="Legeai F."/>
            <person name="Hugueney P."/>
            <person name="Dasilva C."/>
            <person name="Horner D."/>
            <person name="Mica E."/>
            <person name="Jublot D."/>
            <person name="Poulain J."/>
            <person name="Bruyere C."/>
            <person name="Billault A."/>
            <person name="Segurens B."/>
            <person name="Gouyvenoux M."/>
            <person name="Ugarte E."/>
            <person name="Cattonaro F."/>
            <person name="Anthouard V."/>
            <person name="Vico V."/>
            <person name="Del Fabbro C."/>
            <person name="Alaux M."/>
            <person name="Di Gaspero G."/>
            <person name="Dumas V."/>
            <person name="Felice N."/>
            <person name="Paillard S."/>
            <person name="Juman I."/>
            <person name="Moroldo M."/>
            <person name="Scalabrin S."/>
            <person name="Canaguier A."/>
            <person name="Le Clainche I."/>
            <person name="Malacrida G."/>
            <person name="Durand E."/>
            <person name="Pesole G."/>
            <person name="Laucou V."/>
            <person name="Chatelet P."/>
            <person name="Merdinoglu D."/>
            <person name="Delledonne M."/>
            <person name="Pezzotti M."/>
            <person name="Lecharny A."/>
            <person name="Scarpelli C."/>
            <person name="Artiguenave F."/>
            <person name="Pe M.E."/>
            <person name="Valle G."/>
            <person name="Morgante M."/>
            <person name="Caboche M."/>
            <person name="Adam-Blondon A.-F."/>
            <person name="Weissenbach J."/>
            <person name="Quetier F."/>
            <person name="Wincker P."/>
        </authorList>
    </citation>
    <scope>NUCLEOTIDE SEQUENCE [LARGE SCALE GENOMIC DNA]</scope>
    <source>
        <strain evidence="2">cv. Pinot noir / PN40024</strain>
    </source>
</reference>
<evidence type="ECO:0000313" key="2">
    <source>
        <dbReference type="Proteomes" id="UP000009183"/>
    </source>
</evidence>
<name>D7TUB9_VITVI</name>
<keyword evidence="2" id="KW-1185">Reference proteome</keyword>
<dbReference type="EMBL" id="FN596248">
    <property type="protein sequence ID" value="CBI34094.3"/>
    <property type="molecule type" value="Genomic_DNA"/>
</dbReference>
<dbReference type="PaxDb" id="29760-VIT_03s0017g01600.t01"/>
<dbReference type="InParanoid" id="D7TUB9"/>
<sequence length="65" mass="7566">MINLNHFIIVLNREMTFPSIPINAHMDIVDCTIVKLKADCSHLNWKVKIELILMDFLICSLEHCN</sequence>
<dbReference type="AlphaFoldDB" id="D7TUB9"/>
<dbReference type="Proteomes" id="UP000009183">
    <property type="component" value="Chromosome 3"/>
</dbReference>
<evidence type="ECO:0000313" key="1">
    <source>
        <dbReference type="EMBL" id="CBI34094.3"/>
    </source>
</evidence>
<proteinExistence type="predicted"/>
<gene>
    <name evidence="1" type="ordered locus">VIT_03s0017g01600</name>
</gene>
<protein>
    <submittedName>
        <fullName evidence="1">Uncharacterized protein</fullName>
    </submittedName>
</protein>